<name>A0A165ACX2_9AGAM</name>
<dbReference type="SUPFAM" id="SSF51735">
    <property type="entry name" value="NAD(P)-binding Rossmann-fold domains"/>
    <property type="match status" value="1"/>
</dbReference>
<dbReference type="InterPro" id="IPR052178">
    <property type="entry name" value="Sec_Metab_Biosynth_SDR"/>
</dbReference>
<dbReference type="InterPro" id="IPR036291">
    <property type="entry name" value="NAD(P)-bd_dom_sf"/>
</dbReference>
<dbReference type="PRINTS" id="PR00081">
    <property type="entry name" value="GDHRDH"/>
</dbReference>
<dbReference type="Proteomes" id="UP000076722">
    <property type="component" value="Unassembled WGS sequence"/>
</dbReference>
<dbReference type="PANTHER" id="PTHR43618:SF8">
    <property type="entry name" value="7ALPHA-HYDROXYSTEROID DEHYDROGENASE"/>
    <property type="match status" value="1"/>
</dbReference>
<dbReference type="InterPro" id="IPR002347">
    <property type="entry name" value="SDR_fam"/>
</dbReference>
<dbReference type="GO" id="GO:0016491">
    <property type="term" value="F:oxidoreductase activity"/>
    <property type="evidence" value="ECO:0007669"/>
    <property type="project" value="UniProtKB-KW"/>
</dbReference>
<keyword evidence="3" id="KW-0560">Oxidoreductase</keyword>
<evidence type="ECO:0000313" key="4">
    <source>
        <dbReference type="EMBL" id="KZS98804.1"/>
    </source>
</evidence>
<evidence type="ECO:0000256" key="2">
    <source>
        <dbReference type="ARBA" id="ARBA00022857"/>
    </source>
</evidence>
<dbReference type="Pfam" id="PF13561">
    <property type="entry name" value="adh_short_C2"/>
    <property type="match status" value="1"/>
</dbReference>
<dbReference type="Gene3D" id="3.40.50.720">
    <property type="entry name" value="NAD(P)-binding Rossmann-like Domain"/>
    <property type="match status" value="1"/>
</dbReference>
<dbReference type="OrthoDB" id="2898618at2759"/>
<evidence type="ECO:0000256" key="1">
    <source>
        <dbReference type="ARBA" id="ARBA00006484"/>
    </source>
</evidence>
<organism evidence="4 5">
    <name type="scientific">Sistotremastrum niveocremeum HHB9708</name>
    <dbReference type="NCBI Taxonomy" id="1314777"/>
    <lineage>
        <taxon>Eukaryota</taxon>
        <taxon>Fungi</taxon>
        <taxon>Dikarya</taxon>
        <taxon>Basidiomycota</taxon>
        <taxon>Agaricomycotina</taxon>
        <taxon>Agaricomycetes</taxon>
        <taxon>Sistotremastrales</taxon>
        <taxon>Sistotremastraceae</taxon>
        <taxon>Sertulicium</taxon>
        <taxon>Sertulicium niveocremeum</taxon>
    </lineage>
</organism>
<protein>
    <submittedName>
        <fullName evidence="4">Rhamnolipids biosynthesis 3-oxoacyl-reductase</fullName>
    </submittedName>
</protein>
<dbReference type="EMBL" id="KV419394">
    <property type="protein sequence ID" value="KZS98804.1"/>
    <property type="molecule type" value="Genomic_DNA"/>
</dbReference>
<dbReference type="FunFam" id="3.40.50.720:FF:000084">
    <property type="entry name" value="Short-chain dehydrogenase reductase"/>
    <property type="match status" value="1"/>
</dbReference>
<dbReference type="AlphaFoldDB" id="A0A165ACX2"/>
<dbReference type="PANTHER" id="PTHR43618">
    <property type="entry name" value="7-ALPHA-HYDROXYSTEROID DEHYDROGENASE"/>
    <property type="match status" value="1"/>
</dbReference>
<evidence type="ECO:0000256" key="3">
    <source>
        <dbReference type="ARBA" id="ARBA00023002"/>
    </source>
</evidence>
<proteinExistence type="inferred from homology"/>
<accession>A0A165ACX2</accession>
<evidence type="ECO:0000313" key="5">
    <source>
        <dbReference type="Proteomes" id="UP000076722"/>
    </source>
</evidence>
<keyword evidence="5" id="KW-1185">Reference proteome</keyword>
<dbReference type="STRING" id="1314777.A0A165ACX2"/>
<dbReference type="PRINTS" id="PR00080">
    <property type="entry name" value="SDRFAMILY"/>
</dbReference>
<reference evidence="4 5" key="1">
    <citation type="journal article" date="2016" name="Mol. Biol. Evol.">
        <title>Comparative Genomics of Early-Diverging Mushroom-Forming Fungi Provides Insights into the Origins of Lignocellulose Decay Capabilities.</title>
        <authorList>
            <person name="Nagy L.G."/>
            <person name="Riley R."/>
            <person name="Tritt A."/>
            <person name="Adam C."/>
            <person name="Daum C."/>
            <person name="Floudas D."/>
            <person name="Sun H."/>
            <person name="Yadav J.S."/>
            <person name="Pangilinan J."/>
            <person name="Larsson K.H."/>
            <person name="Matsuura K."/>
            <person name="Barry K."/>
            <person name="Labutti K."/>
            <person name="Kuo R."/>
            <person name="Ohm R.A."/>
            <person name="Bhattacharya S.S."/>
            <person name="Shirouzu T."/>
            <person name="Yoshinaga Y."/>
            <person name="Martin F.M."/>
            <person name="Grigoriev I.V."/>
            <person name="Hibbett D.S."/>
        </authorList>
    </citation>
    <scope>NUCLEOTIDE SEQUENCE [LARGE SCALE GENOMIC DNA]</scope>
    <source>
        <strain evidence="4 5">HHB9708</strain>
    </source>
</reference>
<comment type="similarity">
    <text evidence="1">Belongs to the short-chain dehydrogenases/reductases (SDR) family.</text>
</comment>
<sequence>MSLSDLNVNSLFNVKGKIAVVSGGGSGLGEMIASAFVENGAKVYIASRKEKQLKEVSERLNKGHPGSCHYIVADLGSKAGCDALIRAIKEKETKIHILVNNSGVTWGAKWDDFPEKEGWDRVMALNVKSIFYMTSGLTELLAKDSTNQDPGRVINISSVAGIQTVAEGSSLAEKGQGLWSYNTSKAAVNHLTSLMASSLAPRFITVNAILPGVFPSKMTAFGFKTHGEKMAVGQPMGRVGSARDMAGLALFLVSPASAHITGSHIPIDGGATVSQGKL</sequence>
<keyword evidence="2" id="KW-0521">NADP</keyword>
<gene>
    <name evidence="4" type="ORF">SISNIDRAFT_421179</name>
</gene>